<dbReference type="KEGG" id="mala:NCTC10135_00601"/>
<evidence type="ECO:0000313" key="1">
    <source>
        <dbReference type="EMBL" id="SYV90091.1"/>
    </source>
</evidence>
<organism evidence="1 2">
    <name type="scientific">Metamycoplasma alkalescens</name>
    <dbReference type="NCBI Taxonomy" id="45363"/>
    <lineage>
        <taxon>Bacteria</taxon>
        <taxon>Bacillati</taxon>
        <taxon>Mycoplasmatota</taxon>
        <taxon>Mycoplasmoidales</taxon>
        <taxon>Metamycoplasmataceae</taxon>
        <taxon>Metamycoplasma</taxon>
    </lineage>
</organism>
<dbReference type="EMBL" id="LS991949">
    <property type="protein sequence ID" value="SYV90091.1"/>
    <property type="molecule type" value="Genomic_DNA"/>
</dbReference>
<protein>
    <submittedName>
        <fullName evidence="1">Uncharacterized protein</fullName>
    </submittedName>
</protein>
<proteinExistence type="predicted"/>
<gene>
    <name evidence="1" type="ORF">NCTC10135_00601</name>
</gene>
<evidence type="ECO:0000313" key="2">
    <source>
        <dbReference type="Proteomes" id="UP000259864"/>
    </source>
</evidence>
<sequence length="39" mass="4604">MKDLINYVVNKRKEGIEINANNLILFLEADLAQESRLEW</sequence>
<name>A0A3B0PJ04_9BACT</name>
<accession>A0A3B0PJ04</accession>
<feature type="non-terminal residue" evidence="1">
    <location>
        <position position="39"/>
    </location>
</feature>
<reference evidence="2" key="1">
    <citation type="submission" date="2018-06" db="EMBL/GenBank/DDBJ databases">
        <authorList>
            <consortium name="Pathogen Informatics"/>
        </authorList>
    </citation>
    <scope>NUCLEOTIDE SEQUENCE [LARGE SCALE GENOMIC DNA]</scope>
    <source>
        <strain evidence="2">NCTC10135</strain>
    </source>
</reference>
<dbReference type="AlphaFoldDB" id="A0A3B0PJ04"/>
<dbReference type="Proteomes" id="UP000259864">
    <property type="component" value="Chromosome 1"/>
</dbReference>